<dbReference type="GO" id="GO:0006094">
    <property type="term" value="P:gluconeogenesis"/>
    <property type="evidence" value="ECO:0007669"/>
    <property type="project" value="InterPro"/>
</dbReference>
<accession>J9FID5</accession>
<keyword evidence="1" id="KW-0378">Hydrolase</keyword>
<comment type="caution">
    <text evidence="4">The sequence shown here is derived from an EMBL/GenBank/DDBJ whole genome shotgun (WGS) entry which is preliminary data.</text>
</comment>
<organism evidence="4">
    <name type="scientific">gut metagenome</name>
    <dbReference type="NCBI Taxonomy" id="749906"/>
    <lineage>
        <taxon>unclassified sequences</taxon>
        <taxon>metagenomes</taxon>
        <taxon>organismal metagenomes</taxon>
    </lineage>
</organism>
<dbReference type="SUPFAM" id="SSF56300">
    <property type="entry name" value="Metallo-dependent phosphatases"/>
    <property type="match status" value="1"/>
</dbReference>
<dbReference type="EMBL" id="AMCI01006253">
    <property type="protein sequence ID" value="EJW94646.1"/>
    <property type="molecule type" value="Genomic_DNA"/>
</dbReference>
<dbReference type="GO" id="GO:0042132">
    <property type="term" value="F:fructose 1,6-bisphosphate 1-phosphatase activity"/>
    <property type="evidence" value="ECO:0007669"/>
    <property type="project" value="InterPro"/>
</dbReference>
<evidence type="ECO:0000256" key="1">
    <source>
        <dbReference type="ARBA" id="ARBA00022801"/>
    </source>
</evidence>
<protein>
    <submittedName>
        <fullName evidence="4">Firmicute fructose-1,6-bisphosphatase</fullName>
    </submittedName>
</protein>
<dbReference type="Gene3D" id="3.60.21.10">
    <property type="match status" value="1"/>
</dbReference>
<evidence type="ECO:0000313" key="4">
    <source>
        <dbReference type="EMBL" id="EJW94646.1"/>
    </source>
</evidence>
<gene>
    <name evidence="4" type="ORF">EVA_17247</name>
</gene>
<name>J9FID5_9ZZZZ</name>
<dbReference type="InterPro" id="IPR009164">
    <property type="entry name" value="FBPtase_class3"/>
</dbReference>
<evidence type="ECO:0000256" key="2">
    <source>
        <dbReference type="ARBA" id="ARBA00023211"/>
    </source>
</evidence>
<sequence>MAKPHISLKGVKEDLRYLRLLARDFPNVSSVTTEIINLEAILHLPKPTEHFLADLHGEHEAFLHVLRNASGNIKRKVNDLFGSTLREKEMKDLCTLIYYPEQKLELVRQNDRDLNDYYQTTLNQLIKVCRSVSSKYTRSKVRKSLPEEYAYIIEELLHESADVYNKQAYFNVIVQTIIGTGRADHFIIALCYLIQRLSIDRLHILGDIYDRGPGAHLIMDHLCNYHHLDIVWGNHDILWMGAAAGNATCIAGVLRMSLRYANTQTLEEGYGINMVPLATFAMETYADDPCEVFRPQLMPDRKGDYNEKTIRLIVQMHKAIAIIQLKLESQLYHAHPEWNMEDRCLLDHIDVANGTVTINGKCYELNDRLFPTLNPEHPDQLTAEEGDLMRRLQHSFSISERLKKHLDCLLQHGSMYGIYNSNLLFHASVPLNEDGTLREVWIGDALVKGKDLMQRIDQMVRTAFDNDAEEEERLQARDFFWYLWSGPNSPLFDKSKMATFERYFINDKETHKEEKGWYYELRKSAEVCDRIMDEFGVKGSHRHIINGHVPVRASDGESPIKADGRLMVIDGGFAKAYHTKTGIAGYTLVYHSRGFELVQHAPFESTEEAIINGTDIQSTTQIVEMMGKREMVSNTDIGRELRTQIADLERLLIAYRRGLIAVKS</sequence>
<proteinExistence type="inferred from homology"/>
<dbReference type="HAMAP" id="MF_01854">
    <property type="entry name" value="FBPase_class3"/>
    <property type="match status" value="1"/>
</dbReference>
<dbReference type="AlphaFoldDB" id="J9FID5"/>
<dbReference type="PIRSF" id="PIRSF000906">
    <property type="entry name" value="FBPtase_Bacill"/>
    <property type="match status" value="1"/>
</dbReference>
<evidence type="ECO:0000256" key="3">
    <source>
        <dbReference type="ARBA" id="ARBA00023277"/>
    </source>
</evidence>
<keyword evidence="2" id="KW-0464">Manganese</keyword>
<dbReference type="Pfam" id="PF06874">
    <property type="entry name" value="FBPase_2"/>
    <property type="match status" value="1"/>
</dbReference>
<reference evidence="4" key="1">
    <citation type="journal article" date="2012" name="PLoS ONE">
        <title>Gene sets for utilization of primary and secondary nutrition supplies in the distal gut of endangered iberian lynx.</title>
        <authorList>
            <person name="Alcaide M."/>
            <person name="Messina E."/>
            <person name="Richter M."/>
            <person name="Bargiela R."/>
            <person name="Peplies J."/>
            <person name="Huws S.A."/>
            <person name="Newbold C.J."/>
            <person name="Golyshin P.N."/>
            <person name="Simon M.A."/>
            <person name="Lopez G."/>
            <person name="Yakimov M.M."/>
            <person name="Ferrer M."/>
        </authorList>
    </citation>
    <scope>NUCLEOTIDE SEQUENCE</scope>
</reference>
<keyword evidence="3" id="KW-0119">Carbohydrate metabolism</keyword>
<dbReference type="InterPro" id="IPR029052">
    <property type="entry name" value="Metallo-depent_PP-like"/>
</dbReference>